<gene>
    <name evidence="2" type="primary">P0671B11.23</name>
</gene>
<organism evidence="2">
    <name type="scientific">Oryza sativa subsp. japonica</name>
    <name type="common">Rice</name>
    <dbReference type="NCBI Taxonomy" id="39947"/>
    <lineage>
        <taxon>Eukaryota</taxon>
        <taxon>Viridiplantae</taxon>
        <taxon>Streptophyta</taxon>
        <taxon>Embryophyta</taxon>
        <taxon>Tracheophyta</taxon>
        <taxon>Spermatophyta</taxon>
        <taxon>Magnoliopsida</taxon>
        <taxon>Liliopsida</taxon>
        <taxon>Poales</taxon>
        <taxon>Poaceae</taxon>
        <taxon>BOP clade</taxon>
        <taxon>Oryzoideae</taxon>
        <taxon>Oryzeae</taxon>
        <taxon>Oryzinae</taxon>
        <taxon>Oryza</taxon>
        <taxon>Oryza sativa</taxon>
    </lineage>
</organism>
<accession>Q5SNG9</accession>
<evidence type="ECO:0000256" key="1">
    <source>
        <dbReference type="SAM" id="MobiDB-lite"/>
    </source>
</evidence>
<dbReference type="Proteomes" id="UP000817658">
    <property type="component" value="Chromosome 1"/>
</dbReference>
<reference evidence="2" key="1">
    <citation type="journal article" date="2002" name="Nature">
        <title>The genome sequence and structure of rice chromosome 1.</title>
        <authorList>
            <person name="Sasaki T."/>
            <person name="Matsumoto T."/>
            <person name="Yamamoto K."/>
            <person name="Sakata K."/>
            <person name="Baba T."/>
            <person name="Katayose Y."/>
            <person name="Wu J."/>
            <person name="Niimura Y."/>
            <person name="Cheng Z."/>
            <person name="Nagamura Y."/>
            <person name="Antonio B.A."/>
            <person name="Kanamori H."/>
            <person name="Hosokawa S."/>
            <person name="Masukawa M."/>
            <person name="Arikawa K."/>
            <person name="Chiden Y."/>
            <person name="Hayashi M."/>
            <person name="Okamoto M."/>
            <person name="Ando T."/>
            <person name="Aoki H."/>
            <person name="Arita K."/>
            <person name="Hamada M."/>
            <person name="Harada C."/>
            <person name="Hijishita S."/>
            <person name="Honda M."/>
            <person name="Ichikawa Y."/>
            <person name="Idonuma A."/>
            <person name="Iijima M."/>
            <person name="Ikeda M."/>
            <person name="Ikeno M."/>
            <person name="Itoh S."/>
            <person name="Itoh T."/>
            <person name="Itoh Y."/>
            <person name="Itoh Y."/>
            <person name="Iwabuchi A."/>
            <person name="Kamiya K."/>
            <person name="Karasawa W."/>
            <person name="Katagiri S."/>
            <person name="Kikuta A."/>
            <person name="Kobayashi N."/>
            <person name="Kono I."/>
            <person name="Machita K."/>
            <person name="Maehara T."/>
            <person name="Mizuno H."/>
            <person name="Mizubayashi T."/>
            <person name="Mukai Y."/>
            <person name="Nagasaki H."/>
            <person name="Nakashima M."/>
            <person name="Nakama Y."/>
            <person name="Nakamichi Y."/>
            <person name="Nakamura M."/>
            <person name="Namiki N."/>
            <person name="Negishi M."/>
            <person name="Ohta I."/>
            <person name="Ono N."/>
            <person name="Saji S."/>
            <person name="Sakai K."/>
            <person name="Shibata M."/>
            <person name="Shimokawa T."/>
            <person name="Shomura A."/>
            <person name="Song J."/>
            <person name="Takazaki Y."/>
            <person name="Terasawa K."/>
            <person name="Tsuji K."/>
            <person name="Waki K."/>
            <person name="Yamagata H."/>
            <person name="Yamane H."/>
            <person name="Yoshiki S."/>
            <person name="Yoshihara R."/>
            <person name="Yukawa K."/>
            <person name="Zhong H."/>
            <person name="Iwama H."/>
            <person name="Endo T."/>
            <person name="Ito H."/>
            <person name="Hahn J.H."/>
            <person name="Kim H.I."/>
            <person name="Eun M.Y."/>
            <person name="Yano M."/>
            <person name="Jiang J."/>
            <person name="Gojobori T."/>
        </authorList>
    </citation>
    <scope>NUCLEOTIDE SEQUENCE [LARGE SCALE GENOMIC DNA]</scope>
</reference>
<sequence>MKIGETRGRNRTTTPAPPWPRRRGDPLGFHVRGGGGGGGWGRGEPALSSASYRARRGSRAHGP</sequence>
<dbReference type="EMBL" id="AP002746">
    <property type="protein sequence ID" value="BAD72238.1"/>
    <property type="molecule type" value="Genomic_DNA"/>
</dbReference>
<proteinExistence type="predicted"/>
<feature type="region of interest" description="Disordered" evidence="1">
    <location>
        <begin position="1"/>
        <end position="63"/>
    </location>
</feature>
<protein>
    <submittedName>
        <fullName evidence="2">Uncharacterized protein</fullName>
    </submittedName>
</protein>
<feature type="compositionally biased region" description="Basic residues" evidence="1">
    <location>
        <begin position="53"/>
        <end position="63"/>
    </location>
</feature>
<name>Q5SNG9_ORYSJ</name>
<dbReference type="AlphaFoldDB" id="Q5SNG9"/>
<evidence type="ECO:0000313" key="2">
    <source>
        <dbReference type="EMBL" id="BAD72238.1"/>
    </source>
</evidence>
<feature type="compositionally biased region" description="Gly residues" evidence="1">
    <location>
        <begin position="31"/>
        <end position="42"/>
    </location>
</feature>